<feature type="compositionally biased region" description="Basic and acidic residues" evidence="4">
    <location>
        <begin position="28"/>
        <end position="38"/>
    </location>
</feature>
<dbReference type="EC" id="3.6.1.-" evidence="3"/>
<feature type="compositionally biased region" description="Basic and acidic residues" evidence="4">
    <location>
        <begin position="69"/>
        <end position="82"/>
    </location>
</feature>
<dbReference type="InterPro" id="IPR030378">
    <property type="entry name" value="G_CP_dom"/>
</dbReference>
<dbReference type="InterPro" id="IPR010914">
    <property type="entry name" value="RsgA_GTPase_dom"/>
</dbReference>
<dbReference type="EMBL" id="RJSE01000003">
    <property type="protein sequence ID" value="RNL65525.1"/>
    <property type="molecule type" value="Genomic_DNA"/>
</dbReference>
<sequence length="504" mass="55488">MAGRHHPGRRRPPRDPDRDGRPGGAGRRRADGDRDRRDPRRRPRPARRRRAGTGDRRARGTGRLALAAARDRPHPRPRDRPARGARHRADRTGRRPHRARGRAHDPAGRAPRRGLPHLRRPPDGARRRGDRLGRRRRAGRGHRHHLEDLPRVRARLGRPAGGGARNAVSPRYDENDPESYERPRRRTRPRTKDRPSYDDAVPARVVTVDRGRLTCLLEDGPDKSRVVMAMKSRPLGRKGVVVGDRVRLVGDVSGDDGSLARIVLVDERATTLRRTADDTDPVERILVANADQLVIVAALADPEPRPRLIDRALVAAYASGMDPLLCLTKSDLADPETLVSIYRPLGVPYVVTQRGAEVSGVRSRLAGRTSVLVGHSGVGKSTLVNALVPDAMRSVGVVNAVTGRGRHTSTNALMLPLPGEGGGPPDGWIIDTPGIRSFGLAHVQPDQLIEAFPDLHELTEVCPRGCTHGFGEPECGLDEAEGDQRDRVESFRRLLATRDTREGD</sequence>
<evidence type="ECO:0000313" key="8">
    <source>
        <dbReference type="Proteomes" id="UP000267128"/>
    </source>
</evidence>
<keyword evidence="3" id="KW-0699">rRNA-binding</keyword>
<feature type="domain" description="EngC GTPase" evidence="5">
    <location>
        <begin position="288"/>
        <end position="436"/>
    </location>
</feature>
<keyword evidence="3" id="KW-0690">Ribosome biogenesis</keyword>
<dbReference type="GO" id="GO:0019843">
    <property type="term" value="F:rRNA binding"/>
    <property type="evidence" value="ECO:0007669"/>
    <property type="project" value="UniProtKB-KW"/>
</dbReference>
<comment type="function">
    <text evidence="3">One of several proteins that assist in the late maturation steps of the functional core of the 30S ribosomal subunit. Helps release RbfA from mature subunits. May play a role in the assembly of ribosomal proteins into the subunit. Circularly permuted GTPase that catalyzes slow GTP hydrolysis, GTPase activity is stimulated by the 30S ribosomal subunit.</text>
</comment>
<keyword evidence="3" id="KW-0963">Cytoplasm</keyword>
<protein>
    <recommendedName>
        <fullName evidence="3">Small ribosomal subunit biogenesis GTPase RsgA</fullName>
        <ecNumber evidence="3">3.6.1.-</ecNumber>
    </recommendedName>
</protein>
<feature type="region of interest" description="Disordered" evidence="4">
    <location>
        <begin position="1"/>
        <end position="198"/>
    </location>
</feature>
<dbReference type="GO" id="GO:0003924">
    <property type="term" value="F:GTPase activity"/>
    <property type="evidence" value="ECO:0007669"/>
    <property type="project" value="UniProtKB-UniRule"/>
</dbReference>
<comment type="subunit">
    <text evidence="3">Monomer. Associates with 30S ribosomal subunit, binds 16S rRNA.</text>
</comment>
<feature type="binding site" evidence="3">
    <location>
        <begin position="374"/>
        <end position="382"/>
    </location>
    <ligand>
        <name>GTP</name>
        <dbReference type="ChEBI" id="CHEBI:37565"/>
    </ligand>
</feature>
<evidence type="ECO:0000259" key="5">
    <source>
        <dbReference type="PROSITE" id="PS50936"/>
    </source>
</evidence>
<keyword evidence="2 3" id="KW-0342">GTP-binding</keyword>
<dbReference type="PROSITE" id="PS50936">
    <property type="entry name" value="ENGC_GTPASE"/>
    <property type="match status" value="1"/>
</dbReference>
<feature type="compositionally biased region" description="Basic residues" evidence="4">
    <location>
        <begin position="39"/>
        <end position="51"/>
    </location>
</feature>
<proteinExistence type="inferred from homology"/>
<dbReference type="GO" id="GO:0005737">
    <property type="term" value="C:cytoplasm"/>
    <property type="evidence" value="ECO:0007669"/>
    <property type="project" value="UniProtKB-SubCell"/>
</dbReference>
<dbReference type="Proteomes" id="UP000267128">
    <property type="component" value="Unassembled WGS sequence"/>
</dbReference>
<dbReference type="PANTHER" id="PTHR32120">
    <property type="entry name" value="SMALL RIBOSOMAL SUBUNIT BIOGENESIS GTPASE RSGA"/>
    <property type="match status" value="1"/>
</dbReference>
<feature type="domain" description="CP-type G" evidence="6">
    <location>
        <begin position="279"/>
        <end position="438"/>
    </location>
</feature>
<dbReference type="Pfam" id="PF03193">
    <property type="entry name" value="RsgA_GTPase"/>
    <property type="match status" value="1"/>
</dbReference>
<dbReference type="Gene3D" id="1.10.40.50">
    <property type="entry name" value="Probable gtpase engc, domain 3"/>
    <property type="match status" value="1"/>
</dbReference>
<dbReference type="NCBIfam" id="TIGR00157">
    <property type="entry name" value="ribosome small subunit-dependent GTPase A"/>
    <property type="match status" value="1"/>
</dbReference>
<feature type="compositionally biased region" description="Basic and acidic residues" evidence="4">
    <location>
        <begin position="171"/>
        <end position="182"/>
    </location>
</feature>
<comment type="caution">
    <text evidence="3">Lacks conserved residue(s) required for the propagation of feature annotation.</text>
</comment>
<organism evidence="7 8">
    <name type="scientific">Nocardioides marmoriginsengisoli</name>
    <dbReference type="NCBI Taxonomy" id="661483"/>
    <lineage>
        <taxon>Bacteria</taxon>
        <taxon>Bacillati</taxon>
        <taxon>Actinomycetota</taxon>
        <taxon>Actinomycetes</taxon>
        <taxon>Propionibacteriales</taxon>
        <taxon>Nocardioidaceae</taxon>
        <taxon>Nocardioides</taxon>
    </lineage>
</organism>
<dbReference type="PROSITE" id="PS51721">
    <property type="entry name" value="G_CP"/>
    <property type="match status" value="1"/>
</dbReference>
<feature type="compositionally biased region" description="Basic and acidic residues" evidence="4">
    <location>
        <begin position="120"/>
        <end position="132"/>
    </location>
</feature>
<feature type="compositionally biased region" description="Basic residues" evidence="4">
    <location>
        <begin position="1"/>
        <end position="12"/>
    </location>
</feature>
<dbReference type="GO" id="GO:0005525">
    <property type="term" value="F:GTP binding"/>
    <property type="evidence" value="ECO:0007669"/>
    <property type="project" value="UniProtKB-UniRule"/>
</dbReference>
<dbReference type="HAMAP" id="MF_01820">
    <property type="entry name" value="GTPase_RsgA"/>
    <property type="match status" value="1"/>
</dbReference>
<evidence type="ECO:0000256" key="2">
    <source>
        <dbReference type="ARBA" id="ARBA00023134"/>
    </source>
</evidence>
<dbReference type="SUPFAM" id="SSF52540">
    <property type="entry name" value="P-loop containing nucleoside triphosphate hydrolases"/>
    <property type="match status" value="1"/>
</dbReference>
<evidence type="ECO:0000256" key="4">
    <source>
        <dbReference type="SAM" id="MobiDB-lite"/>
    </source>
</evidence>
<dbReference type="InterPro" id="IPR004881">
    <property type="entry name" value="Ribosome_biogen_GTPase_RsgA"/>
</dbReference>
<dbReference type="OrthoDB" id="9809485at2"/>
<evidence type="ECO:0000313" key="7">
    <source>
        <dbReference type="EMBL" id="RNL65525.1"/>
    </source>
</evidence>
<feature type="binding site" evidence="3">
    <location>
        <begin position="328"/>
        <end position="331"/>
    </location>
    <ligand>
        <name>GTP</name>
        <dbReference type="ChEBI" id="CHEBI:37565"/>
    </ligand>
</feature>
<keyword evidence="8" id="KW-1185">Reference proteome</keyword>
<feature type="compositionally biased region" description="Basic residues" evidence="4">
    <location>
        <begin position="110"/>
        <end position="119"/>
    </location>
</feature>
<dbReference type="Gene3D" id="3.40.50.300">
    <property type="entry name" value="P-loop containing nucleotide triphosphate hydrolases"/>
    <property type="match status" value="1"/>
</dbReference>
<evidence type="ECO:0000256" key="1">
    <source>
        <dbReference type="ARBA" id="ARBA00022741"/>
    </source>
</evidence>
<comment type="similarity">
    <text evidence="3">Belongs to the TRAFAC class YlqF/YawG GTPase family. RsgA subfamily.</text>
</comment>
<dbReference type="AlphaFoldDB" id="A0A3N0CPY7"/>
<evidence type="ECO:0000256" key="3">
    <source>
        <dbReference type="HAMAP-Rule" id="MF_01820"/>
    </source>
</evidence>
<name>A0A3N0CPY7_9ACTN</name>
<dbReference type="PANTHER" id="PTHR32120:SF11">
    <property type="entry name" value="SMALL RIBOSOMAL SUBUNIT BIOGENESIS GTPASE RSGA 1, MITOCHONDRIAL-RELATED"/>
    <property type="match status" value="1"/>
</dbReference>
<feature type="compositionally biased region" description="Basic residues" evidence="4">
    <location>
        <begin position="83"/>
        <end position="101"/>
    </location>
</feature>
<dbReference type="GO" id="GO:0042274">
    <property type="term" value="P:ribosomal small subunit biogenesis"/>
    <property type="evidence" value="ECO:0007669"/>
    <property type="project" value="UniProtKB-UniRule"/>
</dbReference>
<feature type="compositionally biased region" description="Basic residues" evidence="4">
    <location>
        <begin position="133"/>
        <end position="144"/>
    </location>
</feature>
<gene>
    <name evidence="3 7" type="primary">rsgA</name>
    <name evidence="7" type="ORF">EFK50_04885</name>
</gene>
<dbReference type="InterPro" id="IPR027417">
    <property type="entry name" value="P-loop_NTPase"/>
</dbReference>
<dbReference type="CDD" id="cd01854">
    <property type="entry name" value="YjeQ_EngC"/>
    <property type="match status" value="1"/>
</dbReference>
<keyword evidence="3" id="KW-0694">RNA-binding</keyword>
<accession>A0A3N0CPY7</accession>
<comment type="subcellular location">
    <subcellularLocation>
        <location evidence="3">Cytoplasm</location>
    </subcellularLocation>
</comment>
<comment type="caution">
    <text evidence="7">The sequence shown here is derived from an EMBL/GenBank/DDBJ whole genome shotgun (WGS) entry which is preliminary data.</text>
</comment>
<keyword evidence="1 3" id="KW-0547">Nucleotide-binding</keyword>
<keyword evidence="3" id="KW-0378">Hydrolase</keyword>
<reference evidence="7 8" key="1">
    <citation type="submission" date="2018-11" db="EMBL/GenBank/DDBJ databases">
        <authorList>
            <person name="Li F."/>
        </authorList>
    </citation>
    <scope>NUCLEOTIDE SEQUENCE [LARGE SCALE GENOMIC DNA]</scope>
    <source>
        <strain evidence="7 8">Gsoil 097</strain>
    </source>
</reference>
<evidence type="ECO:0000259" key="6">
    <source>
        <dbReference type="PROSITE" id="PS51721"/>
    </source>
</evidence>